<dbReference type="KEGG" id="gry:D7I44_01495"/>
<keyword evidence="7" id="KW-0630">Potassium</keyword>
<evidence type="ECO:0000256" key="3">
    <source>
        <dbReference type="ARBA" id="ARBA00022448"/>
    </source>
</evidence>
<evidence type="ECO:0000256" key="11">
    <source>
        <dbReference type="ARBA" id="ARBA00023303"/>
    </source>
</evidence>
<comment type="catalytic activity">
    <reaction evidence="12">
        <text>K(+)(in) = K(+)(out)</text>
        <dbReference type="Rhea" id="RHEA:29463"/>
        <dbReference type="ChEBI" id="CHEBI:29103"/>
    </reaction>
</comment>
<evidence type="ECO:0000256" key="2">
    <source>
        <dbReference type="ARBA" id="ARBA00006920"/>
    </source>
</evidence>
<dbReference type="Proteomes" id="UP000275069">
    <property type="component" value="Chromosome"/>
</dbReference>
<dbReference type="PANTHER" id="PTHR31462:SF5">
    <property type="entry name" value="ENDOSOMAL_LYSOSOMAL PROTON CHANNEL TMEM175"/>
    <property type="match status" value="1"/>
</dbReference>
<dbReference type="PANTHER" id="PTHR31462">
    <property type="entry name" value="ENDOSOMAL/LYSOSOMAL POTASSIUM CHANNEL TMEM175"/>
    <property type="match status" value="1"/>
</dbReference>
<evidence type="ECO:0000256" key="4">
    <source>
        <dbReference type="ARBA" id="ARBA00022538"/>
    </source>
</evidence>
<proteinExistence type="inferred from homology"/>
<feature type="transmembrane region" description="Helical" evidence="14">
    <location>
        <begin position="133"/>
        <end position="157"/>
    </location>
</feature>
<keyword evidence="6" id="KW-0631">Potassium channel</keyword>
<accession>A0A387BEE0</accession>
<evidence type="ECO:0000256" key="9">
    <source>
        <dbReference type="ARBA" id="ARBA00023065"/>
    </source>
</evidence>
<evidence type="ECO:0000256" key="8">
    <source>
        <dbReference type="ARBA" id="ARBA00022989"/>
    </source>
</evidence>
<evidence type="ECO:0000256" key="5">
    <source>
        <dbReference type="ARBA" id="ARBA00022692"/>
    </source>
</evidence>
<keyword evidence="10 14" id="KW-0472">Membrane</keyword>
<reference evidence="15 16" key="1">
    <citation type="submission" date="2018-09" db="EMBL/GenBank/DDBJ databases">
        <title>Genome sequencing of strain 2DFW10M-5.</title>
        <authorList>
            <person name="Heo J."/>
            <person name="Kim S.-J."/>
            <person name="Kwon S.-W."/>
        </authorList>
    </citation>
    <scope>NUCLEOTIDE SEQUENCE [LARGE SCALE GENOMIC DNA]</scope>
    <source>
        <strain evidence="15 16">2DFW10M-5</strain>
    </source>
</reference>
<evidence type="ECO:0000313" key="15">
    <source>
        <dbReference type="EMBL" id="AYG02335.1"/>
    </source>
</evidence>
<evidence type="ECO:0000256" key="12">
    <source>
        <dbReference type="ARBA" id="ARBA00034430"/>
    </source>
</evidence>
<evidence type="ECO:0000256" key="6">
    <source>
        <dbReference type="ARBA" id="ARBA00022826"/>
    </source>
</evidence>
<evidence type="ECO:0000313" key="16">
    <source>
        <dbReference type="Proteomes" id="UP000275069"/>
    </source>
</evidence>
<keyword evidence="8 14" id="KW-1133">Transmembrane helix</keyword>
<dbReference type="InterPro" id="IPR010617">
    <property type="entry name" value="TMEM175-like"/>
</dbReference>
<evidence type="ECO:0000256" key="14">
    <source>
        <dbReference type="SAM" id="Phobius"/>
    </source>
</evidence>
<dbReference type="OrthoDB" id="7626281at2"/>
<organism evidence="15 16">
    <name type="scientific">Gryllotalpicola protaetiae</name>
    <dbReference type="NCBI Taxonomy" id="2419771"/>
    <lineage>
        <taxon>Bacteria</taxon>
        <taxon>Bacillati</taxon>
        <taxon>Actinomycetota</taxon>
        <taxon>Actinomycetes</taxon>
        <taxon>Micrococcales</taxon>
        <taxon>Microbacteriaceae</taxon>
        <taxon>Gryllotalpicola</taxon>
    </lineage>
</organism>
<name>A0A387BEE0_9MICO</name>
<keyword evidence="3" id="KW-0813">Transport</keyword>
<dbReference type="Pfam" id="PF06736">
    <property type="entry name" value="TMEM175"/>
    <property type="match status" value="1"/>
</dbReference>
<dbReference type="RefSeq" id="WP_120787869.1">
    <property type="nucleotide sequence ID" value="NZ_CP032624.1"/>
</dbReference>
<feature type="transmembrane region" description="Helical" evidence="14">
    <location>
        <begin position="101"/>
        <end position="121"/>
    </location>
</feature>
<dbReference type="AlphaFoldDB" id="A0A387BEE0"/>
<keyword evidence="4" id="KW-0633">Potassium transport</keyword>
<feature type="region of interest" description="Disordered" evidence="13">
    <location>
        <begin position="1"/>
        <end position="20"/>
    </location>
</feature>
<feature type="transmembrane region" description="Helical" evidence="14">
    <location>
        <begin position="70"/>
        <end position="89"/>
    </location>
</feature>
<feature type="transmembrane region" description="Helical" evidence="14">
    <location>
        <begin position="31"/>
        <end position="50"/>
    </location>
</feature>
<evidence type="ECO:0000256" key="7">
    <source>
        <dbReference type="ARBA" id="ARBA00022958"/>
    </source>
</evidence>
<keyword evidence="5 14" id="KW-0812">Transmembrane</keyword>
<evidence type="ECO:0000256" key="13">
    <source>
        <dbReference type="SAM" id="MobiDB-lite"/>
    </source>
</evidence>
<protein>
    <submittedName>
        <fullName evidence="15">DUF1211 domain-containing protein</fullName>
    </submittedName>
</protein>
<dbReference type="EMBL" id="CP032624">
    <property type="protein sequence ID" value="AYG02335.1"/>
    <property type="molecule type" value="Genomic_DNA"/>
</dbReference>
<evidence type="ECO:0000256" key="1">
    <source>
        <dbReference type="ARBA" id="ARBA00004141"/>
    </source>
</evidence>
<evidence type="ECO:0000256" key="10">
    <source>
        <dbReference type="ARBA" id="ARBA00023136"/>
    </source>
</evidence>
<dbReference type="GO" id="GO:0015252">
    <property type="term" value="F:proton channel activity"/>
    <property type="evidence" value="ECO:0007669"/>
    <property type="project" value="InterPro"/>
</dbReference>
<comment type="subcellular location">
    <subcellularLocation>
        <location evidence="1">Membrane</location>
        <topology evidence="1">Multi-pass membrane protein</topology>
    </subcellularLocation>
</comment>
<sequence>MKGRPGRADEAESTRTHGGRDRLISPRRLEAFTDGVFAIAATLLVLDVSVEALGSGIRTNHELWTALGKLSPQLIGFGISFLILGALWVGHARQFEHVRVVDTVVLTLNTVRLLGVVVVPFTTSLNSEYGHLLAGRLLLPANFFFVVLLSAAQSFYLTARPELFLRGVTAEQLVQERLNSLGALVAAA</sequence>
<gene>
    <name evidence="15" type="ORF">D7I44_01495</name>
</gene>
<keyword evidence="16" id="KW-1185">Reference proteome</keyword>
<dbReference type="GO" id="GO:0016020">
    <property type="term" value="C:membrane"/>
    <property type="evidence" value="ECO:0007669"/>
    <property type="project" value="UniProtKB-SubCell"/>
</dbReference>
<keyword evidence="11" id="KW-0407">Ion channel</keyword>
<dbReference type="GO" id="GO:0005267">
    <property type="term" value="F:potassium channel activity"/>
    <property type="evidence" value="ECO:0007669"/>
    <property type="project" value="UniProtKB-KW"/>
</dbReference>
<comment type="similarity">
    <text evidence="2">Belongs to the TMEM175 family.</text>
</comment>
<keyword evidence="9" id="KW-0406">Ion transport</keyword>